<reference evidence="2" key="1">
    <citation type="submission" date="2019-11" db="EMBL/GenBank/DDBJ databases">
        <authorList>
            <person name="Feng L."/>
        </authorList>
    </citation>
    <scope>NUCLEOTIDE SEQUENCE</scope>
    <source>
        <strain evidence="2">IbartlettiiLFYP30</strain>
    </source>
</reference>
<keyword evidence="1" id="KW-0732">Signal</keyword>
<proteinExistence type="predicted"/>
<dbReference type="InterPro" id="IPR023908">
    <property type="entry name" value="xxxLxxG_rpt"/>
</dbReference>
<dbReference type="NCBIfam" id="TIGR03057">
    <property type="entry name" value="xxxLxxG_by_4"/>
    <property type="match status" value="2"/>
</dbReference>
<sequence>MKNYNKIIAVAMAGAICGSTAFSSISLAATKSSEKEEVIYANLTSSGDIEKIYAVNIFEDKDIVDYGVYETVKNMNTMDKINYSNGKITIQNSEDKLYYQGIMKQNTEMPWTIKVRYKLDGVEYAPSELAGKSGKLEISISIKENKNCKKNFFENYALQTVVQLDTNLCENIKSDEATMANVGGLKQLTYTILPGNEKNIKITTDVTDFEMSEIQVNGINLNLGLDKDSIDTSSLTGELDKLKDAVNDLDDGANELNDGAKKLDDGAVTLTDGIKTIQEGLDQLNSKSSSLTSGSSEVLSALKTIQSSLNNVSTSSKDLKQLSSASTSIKSGIDSLVNGLKTVDSSIDTYNSSLKKAGLNSASELAQKNKQAISALGITNTQRKLYSAYTSGGSQAVSAELAKLAQAGDSEAVELYKQVSAGNTDAVTQYVQAAGKLISVETLLKADASYIEGSSKLINGIDAQMSTSSGQTTLMSGAVSLQTNYKKFDASIQDLVSSLNNLMANMTQLKNGINKLTDNYATLDSGIKEYTSAVNKITNGYSKVYEGALDLVSGTHSLYKGTTELTDGTGEFKGETSDLDSKVDDEVDSMIDNFAGGDFEVESFVSDKNTDVDSVQFVIKTEAIKKEEVKVEEEKTEELNFWQKLLNLFRK</sequence>
<accession>A0A6N2YW17</accession>
<dbReference type="EMBL" id="CACRUE010000006">
    <property type="protein sequence ID" value="VYT69372.1"/>
    <property type="molecule type" value="Genomic_DNA"/>
</dbReference>
<dbReference type="AlphaFoldDB" id="A0A6N2YW17"/>
<feature type="signal peptide" evidence="1">
    <location>
        <begin position="1"/>
        <end position="28"/>
    </location>
</feature>
<dbReference type="RefSeq" id="WP_156530569.1">
    <property type="nucleotide sequence ID" value="NZ_CACRUE010000006.1"/>
</dbReference>
<feature type="chain" id="PRO_5026691809" evidence="1">
    <location>
        <begin position="29"/>
        <end position="651"/>
    </location>
</feature>
<protein>
    <submittedName>
        <fullName evidence="2">Chromosome partition protein Smc</fullName>
    </submittedName>
</protein>
<organism evidence="2">
    <name type="scientific">Intestinibacter bartlettii</name>
    <dbReference type="NCBI Taxonomy" id="261299"/>
    <lineage>
        <taxon>Bacteria</taxon>
        <taxon>Bacillati</taxon>
        <taxon>Bacillota</taxon>
        <taxon>Clostridia</taxon>
        <taxon>Peptostreptococcales</taxon>
        <taxon>Peptostreptococcaceae</taxon>
        <taxon>Intestinibacter</taxon>
    </lineage>
</organism>
<evidence type="ECO:0000256" key="1">
    <source>
        <dbReference type="SAM" id="SignalP"/>
    </source>
</evidence>
<evidence type="ECO:0000313" key="2">
    <source>
        <dbReference type="EMBL" id="VYT69372.1"/>
    </source>
</evidence>
<dbReference type="Gene3D" id="1.10.287.950">
    <property type="entry name" value="Methyl-accepting chemotaxis protein"/>
    <property type="match status" value="2"/>
</dbReference>
<gene>
    <name evidence="2" type="primary">smc_2</name>
    <name evidence="2" type="ORF">IBLFYP30_00933</name>
</gene>
<name>A0A6N2YW17_9FIRM</name>